<feature type="domain" description="Sigma-54 factor interaction" evidence="9">
    <location>
        <begin position="169"/>
        <end position="396"/>
    </location>
</feature>
<dbReference type="GO" id="GO:0006355">
    <property type="term" value="P:regulation of DNA-templated transcription"/>
    <property type="evidence" value="ECO:0007669"/>
    <property type="project" value="InterPro"/>
</dbReference>
<dbReference type="Gene3D" id="3.40.50.300">
    <property type="entry name" value="P-loop containing nucleotide triphosphate hydrolases"/>
    <property type="match status" value="1"/>
</dbReference>
<protein>
    <recommendedName>
        <fullName evidence="1">Stage 0 sporulation protein A homolog</fullName>
    </recommendedName>
</protein>
<dbReference type="SUPFAM" id="SSF52172">
    <property type="entry name" value="CheY-like"/>
    <property type="match status" value="1"/>
</dbReference>
<proteinExistence type="predicted"/>
<evidence type="ECO:0000256" key="1">
    <source>
        <dbReference type="ARBA" id="ARBA00018672"/>
    </source>
</evidence>
<dbReference type="Pfam" id="PF02954">
    <property type="entry name" value="HTH_8"/>
    <property type="match status" value="1"/>
</dbReference>
<dbReference type="InterPro" id="IPR011006">
    <property type="entry name" value="CheY-like_superfamily"/>
</dbReference>
<dbReference type="GO" id="GO:0000160">
    <property type="term" value="P:phosphorelay signal transduction system"/>
    <property type="evidence" value="ECO:0007669"/>
    <property type="project" value="InterPro"/>
</dbReference>
<evidence type="ECO:0000259" key="10">
    <source>
        <dbReference type="PROSITE" id="PS50110"/>
    </source>
</evidence>
<feature type="domain" description="Response regulatory" evidence="10">
    <location>
        <begin position="2"/>
        <end position="118"/>
    </location>
</feature>
<dbReference type="AlphaFoldDB" id="A0A4Y7RSA0"/>
<dbReference type="PROSITE" id="PS50110">
    <property type="entry name" value="RESPONSE_REGULATORY"/>
    <property type="match status" value="1"/>
</dbReference>
<keyword evidence="5" id="KW-0804">Transcription</keyword>
<keyword evidence="7" id="KW-0597">Phosphoprotein</keyword>
<reference evidence="11 12" key="1">
    <citation type="journal article" date="2018" name="Environ. Microbiol.">
        <title>Novel energy conservation strategies and behaviour of Pelotomaculum schinkii driving syntrophic propionate catabolism.</title>
        <authorList>
            <person name="Hidalgo-Ahumada C.A.P."/>
            <person name="Nobu M.K."/>
            <person name="Narihiro T."/>
            <person name="Tamaki H."/>
            <person name="Liu W.T."/>
            <person name="Kamagata Y."/>
            <person name="Stams A.J.M."/>
            <person name="Imachi H."/>
            <person name="Sousa D.Z."/>
        </authorList>
    </citation>
    <scope>NUCLEOTIDE SEQUENCE [LARGE SCALE GENOMIC DNA]</scope>
    <source>
        <strain evidence="11 12">MGP</strain>
    </source>
</reference>
<dbReference type="InterPro" id="IPR058031">
    <property type="entry name" value="AAA_lid_NorR"/>
</dbReference>
<keyword evidence="2" id="KW-0547">Nucleotide-binding</keyword>
<dbReference type="OrthoDB" id="9803970at2"/>
<evidence type="ECO:0000256" key="7">
    <source>
        <dbReference type="PROSITE-ProRule" id="PRU00169"/>
    </source>
</evidence>
<dbReference type="SMART" id="SM00382">
    <property type="entry name" value="AAA"/>
    <property type="match status" value="1"/>
</dbReference>
<dbReference type="PROSITE" id="PS00675">
    <property type="entry name" value="SIGMA54_INTERACT_1"/>
    <property type="match status" value="1"/>
</dbReference>
<evidence type="ECO:0000256" key="2">
    <source>
        <dbReference type="ARBA" id="ARBA00022741"/>
    </source>
</evidence>
<evidence type="ECO:0000256" key="6">
    <source>
        <dbReference type="ARBA" id="ARBA00024867"/>
    </source>
</evidence>
<comment type="function">
    <text evidence="6">May play the central regulatory role in sporulation. It may be an element of the effector pathway responsible for the activation of sporulation genes in response to nutritional stress. Spo0A may act in concert with spo0H (a sigma factor) to control the expression of some genes that are critical to the sporulation process.</text>
</comment>
<dbReference type="InterPro" id="IPR009057">
    <property type="entry name" value="Homeodomain-like_sf"/>
</dbReference>
<evidence type="ECO:0000259" key="9">
    <source>
        <dbReference type="PROSITE" id="PS50045"/>
    </source>
</evidence>
<dbReference type="Pfam" id="PF00158">
    <property type="entry name" value="Sigma54_activat"/>
    <property type="match status" value="1"/>
</dbReference>
<accession>A0A4Y7RSA0</accession>
<evidence type="ECO:0000313" key="12">
    <source>
        <dbReference type="Proteomes" id="UP000297597"/>
    </source>
</evidence>
<dbReference type="Gene3D" id="3.40.50.2300">
    <property type="match status" value="1"/>
</dbReference>
<comment type="caution">
    <text evidence="11">The sequence shown here is derived from an EMBL/GenBank/DDBJ whole genome shotgun (WGS) entry which is preliminary data.</text>
</comment>
<dbReference type="PRINTS" id="PR01590">
    <property type="entry name" value="HTHFIS"/>
</dbReference>
<dbReference type="InterPro" id="IPR001789">
    <property type="entry name" value="Sig_transdc_resp-reg_receiver"/>
</dbReference>
<dbReference type="Gene3D" id="1.10.10.60">
    <property type="entry name" value="Homeodomain-like"/>
    <property type="match status" value="1"/>
</dbReference>
<evidence type="ECO:0000256" key="5">
    <source>
        <dbReference type="ARBA" id="ARBA00023163"/>
    </source>
</evidence>
<dbReference type="InterPro" id="IPR003593">
    <property type="entry name" value="AAA+_ATPase"/>
</dbReference>
<dbReference type="SUPFAM" id="SSF46689">
    <property type="entry name" value="Homeodomain-like"/>
    <property type="match status" value="1"/>
</dbReference>
<dbReference type="GO" id="GO:0005524">
    <property type="term" value="F:ATP binding"/>
    <property type="evidence" value="ECO:0007669"/>
    <property type="project" value="UniProtKB-KW"/>
</dbReference>
<organism evidence="11 12">
    <name type="scientific">Pelotomaculum propionicicum</name>
    <dbReference type="NCBI Taxonomy" id="258475"/>
    <lineage>
        <taxon>Bacteria</taxon>
        <taxon>Bacillati</taxon>
        <taxon>Bacillota</taxon>
        <taxon>Clostridia</taxon>
        <taxon>Eubacteriales</taxon>
        <taxon>Desulfotomaculaceae</taxon>
        <taxon>Pelotomaculum</taxon>
    </lineage>
</organism>
<dbReference type="Pfam" id="PF00072">
    <property type="entry name" value="Response_reg"/>
    <property type="match status" value="1"/>
</dbReference>
<evidence type="ECO:0000313" key="11">
    <source>
        <dbReference type="EMBL" id="TEB11904.1"/>
    </source>
</evidence>
<dbReference type="GO" id="GO:0043565">
    <property type="term" value="F:sequence-specific DNA binding"/>
    <property type="evidence" value="ECO:0007669"/>
    <property type="project" value="InterPro"/>
</dbReference>
<dbReference type="Pfam" id="PF25601">
    <property type="entry name" value="AAA_lid_14"/>
    <property type="match status" value="1"/>
</dbReference>
<dbReference type="PROSITE" id="PS00688">
    <property type="entry name" value="SIGMA54_INTERACT_3"/>
    <property type="match status" value="1"/>
</dbReference>
<dbReference type="Gene3D" id="1.10.8.60">
    <property type="match status" value="1"/>
</dbReference>
<dbReference type="FunFam" id="3.40.50.300:FF:000006">
    <property type="entry name" value="DNA-binding transcriptional regulator NtrC"/>
    <property type="match status" value="1"/>
</dbReference>
<dbReference type="InterPro" id="IPR025662">
    <property type="entry name" value="Sigma_54_int_dom_ATP-bd_1"/>
</dbReference>
<dbReference type="InterPro" id="IPR025944">
    <property type="entry name" value="Sigma_54_int_dom_CS"/>
</dbReference>
<keyword evidence="4" id="KW-0805">Transcription regulation</keyword>
<dbReference type="SMART" id="SM00448">
    <property type="entry name" value="REC"/>
    <property type="match status" value="1"/>
</dbReference>
<dbReference type="CDD" id="cd00009">
    <property type="entry name" value="AAA"/>
    <property type="match status" value="1"/>
</dbReference>
<feature type="modified residue" description="4-aspartylphosphate" evidence="7">
    <location>
        <position position="51"/>
    </location>
</feature>
<dbReference type="PANTHER" id="PTHR32071">
    <property type="entry name" value="TRANSCRIPTIONAL REGULATORY PROTEIN"/>
    <property type="match status" value="1"/>
</dbReference>
<dbReference type="InterPro" id="IPR002197">
    <property type="entry name" value="HTH_Fis"/>
</dbReference>
<gene>
    <name evidence="11" type="primary">zraR_3</name>
    <name evidence="11" type="ORF">Pmgp_01271</name>
</gene>
<dbReference type="PROSITE" id="PS50045">
    <property type="entry name" value="SIGMA54_INTERACT_4"/>
    <property type="match status" value="1"/>
</dbReference>
<keyword evidence="8" id="KW-0175">Coiled coil</keyword>
<evidence type="ECO:0000256" key="4">
    <source>
        <dbReference type="ARBA" id="ARBA00023015"/>
    </source>
</evidence>
<keyword evidence="3" id="KW-0067">ATP-binding</keyword>
<evidence type="ECO:0000256" key="8">
    <source>
        <dbReference type="SAM" id="Coils"/>
    </source>
</evidence>
<dbReference type="Proteomes" id="UP000297597">
    <property type="component" value="Unassembled WGS sequence"/>
</dbReference>
<feature type="coiled-coil region" evidence="8">
    <location>
        <begin position="113"/>
        <end position="140"/>
    </location>
</feature>
<dbReference type="EMBL" id="QFFZ01000010">
    <property type="protein sequence ID" value="TEB11904.1"/>
    <property type="molecule type" value="Genomic_DNA"/>
</dbReference>
<sequence length="484" mass="54450">MQILLVDDDQDSRTYVGDFLRELGHDVVVSEDGEAALKTFQDGFFHLVISDIKMPRLSGIELLQKLSARPDREDFDVVLFTGHSDVNTAVEALRAGAYDYLLKPINVEELAAVTERAAERQALRRENRALNEQFEVVVKEATEETRHELSRLREAYLKSVGLGELGIFSEPMKKVIRQAEKLQADRSVPVLISGETGTGKELIARYIHYQSGDASTPFIDLNCAALAPGLFESELFGYEAGAFTGGQARGQKGKLDLARGGTIFLDEIAEIPVSMQAKLLRVIQEKEYYRVGGLKKLKTDTRIICATNVDVRGKIEEGSFRQDLYYRLNVGHIHLPPLRQRTDDILPLAQMFLLGFAREKRKSFKTITHEAAGMLLSYDWPGNVRELKNTIEWAVLMWDDQELKPGHLEILTGNIKSKPQAAAGIGVIDHENFFLPPRSLPLEEYCNNIILKALEKFNGNKTLTAKYLGISRRSLYCRLERLGL</sequence>
<evidence type="ECO:0000256" key="3">
    <source>
        <dbReference type="ARBA" id="ARBA00022840"/>
    </source>
</evidence>
<name>A0A4Y7RSA0_9FIRM</name>
<dbReference type="SUPFAM" id="SSF52540">
    <property type="entry name" value="P-loop containing nucleoside triphosphate hydrolases"/>
    <property type="match status" value="1"/>
</dbReference>
<keyword evidence="12" id="KW-1185">Reference proteome</keyword>
<dbReference type="InterPro" id="IPR027417">
    <property type="entry name" value="P-loop_NTPase"/>
</dbReference>
<dbReference type="RefSeq" id="WP_134213144.1">
    <property type="nucleotide sequence ID" value="NZ_QFFZ01000010.1"/>
</dbReference>
<dbReference type="InterPro" id="IPR002078">
    <property type="entry name" value="Sigma_54_int"/>
</dbReference>